<keyword evidence="4" id="KW-0325">Glycoprotein</keyword>
<dbReference type="PANTHER" id="PTHR47653">
    <property type="entry name" value="PROTEIN BARK BEETLE"/>
    <property type="match status" value="1"/>
</dbReference>
<feature type="compositionally biased region" description="Basic and acidic residues" evidence="6">
    <location>
        <begin position="2628"/>
        <end position="2637"/>
    </location>
</feature>
<dbReference type="PANTHER" id="PTHR47653:SF1">
    <property type="entry name" value="DELETED IN MALIGNANT BRAIN TUMORS 1 PROTEIN"/>
    <property type="match status" value="1"/>
</dbReference>
<dbReference type="SUPFAM" id="SSF56436">
    <property type="entry name" value="C-type lectin-like"/>
    <property type="match status" value="1"/>
</dbReference>
<feature type="disulfide bond" evidence="5">
    <location>
        <begin position="960"/>
        <end position="1024"/>
    </location>
</feature>
<reference evidence="11" key="1">
    <citation type="submission" date="2025-08" db="UniProtKB">
        <authorList>
            <consortium name="RefSeq"/>
        </authorList>
    </citation>
    <scope>IDENTIFICATION</scope>
</reference>
<evidence type="ECO:0000313" key="10">
    <source>
        <dbReference type="Proteomes" id="UP000695022"/>
    </source>
</evidence>
<dbReference type="PRINTS" id="PR00258">
    <property type="entry name" value="SPERACTRCPTR"/>
</dbReference>
<dbReference type="SMART" id="SM00710">
    <property type="entry name" value="PbH1"/>
    <property type="match status" value="17"/>
</dbReference>
<gene>
    <name evidence="11" type="primary">LOC106806643</name>
</gene>
<dbReference type="InterPro" id="IPR012334">
    <property type="entry name" value="Pectin_lyas_fold"/>
</dbReference>
<dbReference type="InterPro" id="IPR053243">
    <property type="entry name" value="SJ_maturation_regulator"/>
</dbReference>
<dbReference type="InterPro" id="IPR006626">
    <property type="entry name" value="PbH1"/>
</dbReference>
<dbReference type="InterPro" id="IPR016187">
    <property type="entry name" value="CTDL_fold"/>
</dbReference>
<evidence type="ECO:0000256" key="4">
    <source>
        <dbReference type="ARBA" id="ARBA00023180"/>
    </source>
</evidence>
<dbReference type="Pfam" id="PF00530">
    <property type="entry name" value="SRCR"/>
    <property type="match status" value="3"/>
</dbReference>
<feature type="disulfide bond" evidence="5">
    <location>
        <begin position="183"/>
        <end position="193"/>
    </location>
</feature>
<accession>A0ABM1DW09</accession>
<organism evidence="10 11">
    <name type="scientific">Priapulus caudatus</name>
    <name type="common">Priapulid worm</name>
    <dbReference type="NCBI Taxonomy" id="37621"/>
    <lineage>
        <taxon>Eukaryota</taxon>
        <taxon>Metazoa</taxon>
        <taxon>Ecdysozoa</taxon>
        <taxon>Scalidophora</taxon>
        <taxon>Priapulida</taxon>
        <taxon>Priapulimorpha</taxon>
        <taxon>Priapulimorphida</taxon>
        <taxon>Priapulidae</taxon>
        <taxon>Priapulus</taxon>
    </lineage>
</organism>
<sequence length="3078" mass="346565">MALLIRTKCTRLVFIIICVVCMPKVGAQTNVYTVPPAQSTTWTVDGSPYIVQNDLEIDEESTLTVQADVQVLFRNSTGLTVKGVLLTEGTKDARVQFSKSETLTVNPVPPRQIRLVDGETVARGRLQLYHNGKWRSVCTRSHVWMEDDATVACKQLGFKEGQFYRWFPQRNSTRQLQYINPNCTGDEKNLVDCSLWDEMTFGYEVCDLHDNIGIECWGFPSDIQDTYWRGIIFTNAVFHELLYDDDTLFRYNESLSLLMYTDILYAGVGPSGNGTAAVQVSGYPPILENVTVQYSAFNGLNYSLVDGRALVKDCHILNNRGDGIAINSTFGNFSIEGSTLELNQGDGVRYARANTSPRLLNTFCNRISLGDNEKYPLKLLGERLNSTGVQCDDVVFSARSGVLTITILNLWANSTDNGELIIRDGATIKARLLAIIPIVNNTMPQTVTTTQREVWMAFTNKNLNISRFTLEITKGRSFDVQLISTRVQNNTGRGVSVNNMRSVVNIYESELLSNNYVAGLHVEDGTGDVFVNRSRIDHNIGAGINITYAGGSRNITNCSFDGNTEHAVTVWFNLTSMHVPLWQRMDVMYNRFVLHPGVTFLHGNFCQPHFLNISHNVFQDNFGDIVEVTSCTNRSSGNLTLWMANNDFLKNNGHAIKITPAVNIHAAIGNNSFEQQVRGTVLIRNSYENYWGEYPDYSHLPAFVDLSHNDFYKNKGRYVVNIGLSQGSNYQMFYFIKNILEANEVKEPFPYLTARNRAAAVVAITSGNVHAQRNFFENPPSKFEMASHLDHHITKITASLNWWGTSDVTQIRIRLFDNDDRYNLALCNFFPYLKDSNLDGDGIDLYPDSRPPFQEDNKLGGLLTGYLKLRADEGPYIVVDDINIEPNGKLILEKGTEMKFTHAIGAMVQGEIQATGTTSNPVRMTLDTRELSNSTSVRLTDGGTQGRLEVSVNGVWGTVCRNGWTIENAAVVCHQLGLALDIENWLHPAVPGTLSIIMSDVMCGELSTDLSQCPAEVGEDQNSCDHTMDVALRCKQATWAGLRFSLNAKSSLLSNTVVERAGLFDYMTHKYKAAIQIDMNQHSMDNLIIQNNDQNGITILYNNGFKNPRIENSLISGNEKNGLEIHSQFLRIQDTDVVGHRRGAGIQYNPMLTENEANDFISWLNAEIKYLPDDAMSTTTLKLPDTNEWYFKTRPYDKSCGSGKYHTIKVETHAEYLIGVQLLHRGNNETNEILTFHDTLEILPYTMSWSVHDDMVQFPLITPSFSLRIDYYCTFDSPGEIVFKLTSVRGSDFFPKPNNYLNLTNVILRDNLYGMAVMHYNTPYSDRADVYIRYGNESFNLDSVVIEANEMEGFWSDTPHYDEDWAEVGEITVRYVDTTIRQNGYGVRDSHRDMTSSNNIWHWELLYTSIIGNGAGGFDIWLPSTQRENRYHLYPHSVNITNCTIASNYDFKFRIAGHFGNITMFGNTFADNICHKGLILLDGCEKQLNITHNAIERNIGEYMFELYTYGQTELVGKVNATFEYNVIKDNEYEGYVFEEEMYGSPKSYVFSLRGAQRVNITHNIFRSNRLDYLVLAGVESSALDNSYVNLTFNWWDTSIQEVIRQRIFDFNDWNGYSIATYYPFLLQPDWDGPVSTEPIIVDEFDFSKPFGGKIDKVLQLYERSTPWVIGSDLTVMPNGTLVIDAGAELQFHPSVGILVMGNLYVNGREGKPVRMNPVRKTSVSKRQVEPTVSDAVRLVSGNNSWDGFLEVWNATTKEWGPICDTHFSERNGEVVCRELGLDTVSVHVWNGWRVDMTEFELGKIQSRTEPVQCLGTEESISECDVRLNGNKRHWECDHLDHFVFIECGERTLPPEYEYWGNIRFSVQNYEENPFVNLDGREVLDDMSTIEWLEMRGAGMLHDEKAPAISMIYRSPNINHTTIVESASHGIETMAPSRGIDINDTRLVDNLGVGINFLVLNGEAGEAVSLSYQPLENLTLSRNMFGVLEMCSADKEVFVTRRLLLYYKYDNTPVDCVKIFKSIYQVNQIGFRLLYLNLLPGPVNHTAVWPDSIELYDGFALNDTTYMTEIVANDTERNTFFRSSTRDLSIHLHASAAEGRYGFIAEIVTYPTSVSYDRNLEHHISHNHIENNVDGGIHYSSVGETVPSVYIEHNYLAYNGRLVHNFTTSDAAVLVDMQNTQTLWFRNNMVYNNTGGLHVIAGALSSSNSLQAYLKNNVFGHNHRHEAMKLLGTYSEVEEKIEISFSYFGHNDAGDEHDVMLIAQIVSNFTRNVVFNNTGKHTLDVYGFDSIVPQKFQNCSSNYIYNNTALGHKWKELKERYRGTIIVGNSHQLYQYNLLLNPNNDYELVTLNKSELDVYPNPVDGTMNWWGYPDRSAIAGRIWDKEDNDTWISVRIEPYFETNATLVSGRCDPGWVAMGNSCHIYMGGVAPYHAAREFCKKEKGDLPFIRKQDISAFIPLLVYNQENYTNLQAVWVASYDLPSGSCAMLYRNVIRASPCKNLFPFICEKDPALTINIWAAYWPMIVAVVAAVLLLVLILILAFCWYIKSRKRKQEQLVRRDSIRRSIRDGSLRKKEEKSAESGDAEFTGVGFVDVRVRMPNGSTTSSTDKLRTSMSSFEQAAGKYSTDSARKDAKHDSFGSSDEFTDDEEVAQATNNALKGESSQTSSTERVFLNLDQQNARLGPPAAGPIYANGEAIHQSYKDMVNAMDRSYDTPSTDNTPSAKGKSKSSASSDDDLGYKPRQRRSYQNALDNEMLLSDEDLLRPEARTPSRRPQYHQDTIPEDAPMPQPRARNPDMDFKSIDSLPYDTPLADDPHGGRNSPTSISAVIESMRKPAQQPPFDPYQRYPAGYKPQPARSFDNLHRKPVPRPPRRYPSPRIKPQTSYRNMVDQLADDAPEKRSAAGASDIPLSAVPYGFRSGGPYDGTSSVVDYIDRSEHGSLASHPYGSMEQMDKLSMSTDMGTETSSVAPSSVTASSIAPSSVDGDSEAVERPPESHYENVPVVRRYPSQAQSIAPSEAVEQLPSVDTASNVLLSSPYRDDSPPMYTNVGYDSSSQSSTPRRGSGDSANKPQPKETSM</sequence>
<feature type="compositionally biased region" description="Polar residues" evidence="6">
    <location>
        <begin position="3025"/>
        <end position="3034"/>
    </location>
</feature>
<feature type="compositionally biased region" description="Polar residues" evidence="6">
    <location>
        <begin position="3066"/>
        <end position="3078"/>
    </location>
</feature>
<evidence type="ECO:0000256" key="5">
    <source>
        <dbReference type="PROSITE-ProRule" id="PRU00196"/>
    </source>
</evidence>
<dbReference type="InterPro" id="IPR001190">
    <property type="entry name" value="SRCR"/>
</dbReference>
<feature type="region of interest" description="Disordered" evidence="6">
    <location>
        <begin position="2621"/>
        <end position="2648"/>
    </location>
</feature>
<evidence type="ECO:0000256" key="6">
    <source>
        <dbReference type="SAM" id="MobiDB-lite"/>
    </source>
</evidence>
<dbReference type="Gene3D" id="2.160.20.10">
    <property type="entry name" value="Single-stranded right-handed beta-helix, Pectin lyase-like"/>
    <property type="match status" value="2"/>
</dbReference>
<keyword evidence="7" id="KW-1133">Transmembrane helix</keyword>
<feature type="domain" description="SRCR" evidence="9">
    <location>
        <begin position="113"/>
        <end position="217"/>
    </location>
</feature>
<evidence type="ECO:0000256" key="2">
    <source>
        <dbReference type="ARBA" id="ARBA00022737"/>
    </source>
</evidence>
<feature type="chain" id="PRO_5046692633" evidence="8">
    <location>
        <begin position="28"/>
        <end position="3078"/>
    </location>
</feature>
<protein>
    <submittedName>
        <fullName evidence="11">Uncharacterized protein LOC106806643</fullName>
    </submittedName>
</protein>
<dbReference type="InterPro" id="IPR011050">
    <property type="entry name" value="Pectin_lyase_fold/virulence"/>
</dbReference>
<feature type="domain" description="SRCR" evidence="9">
    <location>
        <begin position="937"/>
        <end position="1035"/>
    </location>
</feature>
<keyword evidence="10" id="KW-1185">Reference proteome</keyword>
<proteinExistence type="predicted"/>
<dbReference type="SMART" id="SM00034">
    <property type="entry name" value="CLECT"/>
    <property type="match status" value="1"/>
</dbReference>
<dbReference type="InterPro" id="IPR016186">
    <property type="entry name" value="C-type_lectin-like/link_sf"/>
</dbReference>
<feature type="compositionally biased region" description="Basic and acidic residues" evidence="6">
    <location>
        <begin position="2989"/>
        <end position="2998"/>
    </location>
</feature>
<feature type="signal peptide" evidence="8">
    <location>
        <begin position="1"/>
        <end position="27"/>
    </location>
</feature>
<dbReference type="SUPFAM" id="SSF51126">
    <property type="entry name" value="Pectin lyase-like"/>
    <property type="match status" value="5"/>
</dbReference>
<dbReference type="Gene3D" id="3.10.250.10">
    <property type="entry name" value="SRCR-like domain"/>
    <property type="match status" value="3"/>
</dbReference>
<dbReference type="GeneID" id="106806643"/>
<evidence type="ECO:0000256" key="7">
    <source>
        <dbReference type="SAM" id="Phobius"/>
    </source>
</evidence>
<feature type="compositionally biased region" description="Low complexity" evidence="6">
    <location>
        <begin position="2722"/>
        <end position="2732"/>
    </location>
</feature>
<dbReference type="Gene3D" id="3.10.100.10">
    <property type="entry name" value="Mannose-Binding Protein A, subunit A"/>
    <property type="match status" value="1"/>
</dbReference>
<evidence type="ECO:0000313" key="11">
    <source>
        <dbReference type="RefSeq" id="XP_014664130.1"/>
    </source>
</evidence>
<dbReference type="InterPro" id="IPR036772">
    <property type="entry name" value="SRCR-like_dom_sf"/>
</dbReference>
<evidence type="ECO:0000256" key="8">
    <source>
        <dbReference type="SAM" id="SignalP"/>
    </source>
</evidence>
<feature type="region of interest" description="Disordered" evidence="6">
    <location>
        <begin position="2938"/>
        <end position="3078"/>
    </location>
</feature>
<feature type="domain" description="SRCR" evidence="9">
    <location>
        <begin position="1736"/>
        <end position="1848"/>
    </location>
</feature>
<keyword evidence="3 5" id="KW-1015">Disulfide bond</keyword>
<dbReference type="RefSeq" id="XP_014664130.1">
    <property type="nucleotide sequence ID" value="XM_014808644.1"/>
</dbReference>
<feature type="compositionally biased region" description="Low complexity" evidence="6">
    <location>
        <begin position="2965"/>
        <end position="2983"/>
    </location>
</feature>
<dbReference type="Proteomes" id="UP000695022">
    <property type="component" value="Unplaced"/>
</dbReference>
<feature type="disulfide bond" evidence="5">
    <location>
        <begin position="1813"/>
        <end position="1823"/>
    </location>
</feature>
<feature type="disulfide bond" evidence="5">
    <location>
        <begin position="1003"/>
        <end position="1013"/>
    </location>
</feature>
<dbReference type="InterPro" id="IPR001304">
    <property type="entry name" value="C-type_lectin-like"/>
</dbReference>
<dbReference type="SUPFAM" id="SSF56487">
    <property type="entry name" value="SRCR-like"/>
    <property type="match status" value="3"/>
</dbReference>
<feature type="region of interest" description="Disordered" evidence="6">
    <location>
        <begin position="2709"/>
        <end position="2921"/>
    </location>
</feature>
<keyword evidence="2" id="KW-0677">Repeat</keyword>
<evidence type="ECO:0000259" key="9">
    <source>
        <dbReference type="PROSITE" id="PS50287"/>
    </source>
</evidence>
<dbReference type="SMART" id="SM00202">
    <property type="entry name" value="SR"/>
    <property type="match status" value="3"/>
</dbReference>
<keyword evidence="1 8" id="KW-0732">Signal</keyword>
<evidence type="ECO:0000256" key="3">
    <source>
        <dbReference type="ARBA" id="ARBA00023157"/>
    </source>
</evidence>
<name>A0ABM1DW09_PRICU</name>
<feature type="disulfide bond" evidence="5">
    <location>
        <begin position="973"/>
        <end position="1034"/>
    </location>
</feature>
<feature type="transmembrane region" description="Helical" evidence="7">
    <location>
        <begin position="2520"/>
        <end position="2546"/>
    </location>
</feature>
<evidence type="ECO:0000256" key="1">
    <source>
        <dbReference type="ARBA" id="ARBA00022729"/>
    </source>
</evidence>
<keyword evidence="7" id="KW-0472">Membrane</keyword>
<keyword evidence="7" id="KW-0812">Transmembrane</keyword>
<dbReference type="PROSITE" id="PS50287">
    <property type="entry name" value="SRCR_2"/>
    <property type="match status" value="3"/>
</dbReference>
<comment type="caution">
    <text evidence="5">Lacks conserved residue(s) required for the propagation of feature annotation.</text>
</comment>